<feature type="compositionally biased region" description="Basic and acidic residues" evidence="1">
    <location>
        <begin position="144"/>
        <end position="162"/>
    </location>
</feature>
<evidence type="ECO:0000256" key="1">
    <source>
        <dbReference type="SAM" id="MobiDB-lite"/>
    </source>
</evidence>
<comment type="caution">
    <text evidence="2">The sequence shown here is derived from an EMBL/GenBank/DDBJ whole genome shotgun (WGS) entry which is preliminary data.</text>
</comment>
<proteinExistence type="predicted"/>
<dbReference type="EMBL" id="JBBPBN010000007">
    <property type="protein sequence ID" value="KAK9034575.1"/>
    <property type="molecule type" value="Genomic_DNA"/>
</dbReference>
<feature type="compositionally biased region" description="Basic residues" evidence="1">
    <location>
        <begin position="182"/>
        <end position="192"/>
    </location>
</feature>
<gene>
    <name evidence="2" type="ORF">V6N11_050734</name>
</gene>
<name>A0ABR2TAP3_9ROSI</name>
<evidence type="ECO:0000313" key="2">
    <source>
        <dbReference type="EMBL" id="KAK9034575.1"/>
    </source>
</evidence>
<dbReference type="Proteomes" id="UP001396334">
    <property type="component" value="Unassembled WGS sequence"/>
</dbReference>
<keyword evidence="3" id="KW-1185">Reference proteome</keyword>
<reference evidence="2 3" key="1">
    <citation type="journal article" date="2024" name="G3 (Bethesda)">
        <title>Genome assembly of Hibiscus sabdariffa L. provides insights into metabolisms of medicinal natural products.</title>
        <authorList>
            <person name="Kim T."/>
        </authorList>
    </citation>
    <scope>NUCLEOTIDE SEQUENCE [LARGE SCALE GENOMIC DNA]</scope>
    <source>
        <strain evidence="2">TK-2024</strain>
        <tissue evidence="2">Old leaves</tissue>
    </source>
</reference>
<accession>A0ABR2TAP3</accession>
<feature type="region of interest" description="Disordered" evidence="1">
    <location>
        <begin position="33"/>
        <end position="74"/>
    </location>
</feature>
<feature type="compositionally biased region" description="Polar residues" evidence="1">
    <location>
        <begin position="171"/>
        <end position="181"/>
    </location>
</feature>
<protein>
    <submittedName>
        <fullName evidence="2">Uncharacterized protein</fullName>
    </submittedName>
</protein>
<evidence type="ECO:0000313" key="3">
    <source>
        <dbReference type="Proteomes" id="UP001396334"/>
    </source>
</evidence>
<organism evidence="2 3">
    <name type="scientific">Hibiscus sabdariffa</name>
    <name type="common">roselle</name>
    <dbReference type="NCBI Taxonomy" id="183260"/>
    <lineage>
        <taxon>Eukaryota</taxon>
        <taxon>Viridiplantae</taxon>
        <taxon>Streptophyta</taxon>
        <taxon>Embryophyta</taxon>
        <taxon>Tracheophyta</taxon>
        <taxon>Spermatophyta</taxon>
        <taxon>Magnoliopsida</taxon>
        <taxon>eudicotyledons</taxon>
        <taxon>Gunneridae</taxon>
        <taxon>Pentapetalae</taxon>
        <taxon>rosids</taxon>
        <taxon>malvids</taxon>
        <taxon>Malvales</taxon>
        <taxon>Malvaceae</taxon>
        <taxon>Malvoideae</taxon>
        <taxon>Hibiscus</taxon>
    </lineage>
</organism>
<sequence length="212" mass="24223">MGCQASKLYRQKDRVKSKVTFLLSWRLDAIKRRRSHSSISKQMLLKPESEDGSTNDRRSSTLSYREPDDDSVWSARMATESIEPAVVVDNKGNGDDVEAHKSIYKETSAMEKMTLEEQDHKKERSNSLIFPASPSFRFYLTDDNKEEDCSSKDELPMERSFSDADADISGPRTSSEEVGSTTKKRGRRGMRFRRVIPLGRPVKNFLKAKCRS</sequence>
<feature type="region of interest" description="Disordered" evidence="1">
    <location>
        <begin position="144"/>
        <end position="192"/>
    </location>
</feature>